<evidence type="ECO:0000256" key="6">
    <source>
        <dbReference type="ARBA" id="ARBA00023268"/>
    </source>
</evidence>
<keyword evidence="2 10" id="KW-0548">Nucleotidyltransferase</keyword>
<dbReference type="NCBIfam" id="NF008292">
    <property type="entry name" value="PRK11072.1"/>
    <property type="match status" value="1"/>
</dbReference>
<evidence type="ECO:0000313" key="12">
    <source>
        <dbReference type="Proteomes" id="UP000255066"/>
    </source>
</evidence>
<feature type="domain" description="Glutamate-ammonia ligase adenylyltransferase repeated" evidence="7">
    <location>
        <begin position="549"/>
        <end position="782"/>
    </location>
</feature>
<keyword evidence="1 10" id="KW-0808">Transferase</keyword>
<dbReference type="RefSeq" id="WP_058524811.1">
    <property type="nucleotide sequence ID" value="NZ_CAAAHV010000017.1"/>
</dbReference>
<dbReference type="Proteomes" id="UP000255066">
    <property type="component" value="Unassembled WGS sequence"/>
</dbReference>
<keyword evidence="3" id="KW-0547">Nucleotide-binding</keyword>
<dbReference type="STRING" id="28083.Lbir_2836"/>
<dbReference type="Gene3D" id="3.30.460.10">
    <property type="entry name" value="Beta Polymerase, domain 2"/>
    <property type="match status" value="2"/>
</dbReference>
<dbReference type="EMBL" id="LNXT01000048">
    <property type="protein sequence ID" value="KTC68234.1"/>
    <property type="molecule type" value="Genomic_DNA"/>
</dbReference>
<reference evidence="10 12" key="2">
    <citation type="submission" date="2018-06" db="EMBL/GenBank/DDBJ databases">
        <authorList>
            <consortium name="Pathogen Informatics"/>
            <person name="Doyle S."/>
        </authorList>
    </citation>
    <scope>NUCLEOTIDE SEQUENCE [LARGE SCALE GENOMIC DNA]</scope>
    <source>
        <strain evidence="10 12">NCTC12437</strain>
    </source>
</reference>
<dbReference type="Pfam" id="PF08335">
    <property type="entry name" value="GlnD_UR_UTase"/>
    <property type="match status" value="2"/>
</dbReference>
<feature type="domain" description="Glutamate-ammonia ligase adenylyltransferase repeated" evidence="7">
    <location>
        <begin position="38"/>
        <end position="263"/>
    </location>
</feature>
<dbReference type="Gene3D" id="1.20.120.1510">
    <property type="match status" value="1"/>
</dbReference>
<protein>
    <submittedName>
        <fullName evidence="10">Adenylyl transferase</fullName>
        <ecNumber evidence="10">2.7.7.42</ecNumber>
    </submittedName>
</protein>
<gene>
    <name evidence="10" type="primary">glnE</name>
    <name evidence="9" type="ORF">Lbir_2836</name>
    <name evidence="10" type="ORF">NCTC12437_00825</name>
</gene>
<dbReference type="GO" id="GO:0005829">
    <property type="term" value="C:cytosol"/>
    <property type="evidence" value="ECO:0007669"/>
    <property type="project" value="TreeGrafter"/>
</dbReference>
<dbReference type="Gene3D" id="1.20.120.330">
    <property type="entry name" value="Nucleotidyltransferases domain 2"/>
    <property type="match status" value="2"/>
</dbReference>
<dbReference type="InterPro" id="IPR005190">
    <property type="entry name" value="GlnE_rpt_dom"/>
</dbReference>
<dbReference type="FunFam" id="1.20.120.330:FF:000005">
    <property type="entry name" value="Bifunctional glutamine synthetase adenylyltransferase/adenylyl-removing enzyme"/>
    <property type="match status" value="1"/>
</dbReference>
<evidence type="ECO:0000259" key="8">
    <source>
        <dbReference type="Pfam" id="PF08335"/>
    </source>
</evidence>
<dbReference type="Proteomes" id="UP000054735">
    <property type="component" value="Unassembled WGS sequence"/>
</dbReference>
<dbReference type="GO" id="GO:0000820">
    <property type="term" value="P:regulation of glutamine family amino acid metabolic process"/>
    <property type="evidence" value="ECO:0007669"/>
    <property type="project" value="TreeGrafter"/>
</dbReference>
<dbReference type="InterPro" id="IPR043519">
    <property type="entry name" value="NT_sf"/>
</dbReference>
<evidence type="ECO:0000313" key="10">
    <source>
        <dbReference type="EMBL" id="STX31055.1"/>
    </source>
</evidence>
<sequence length="916" mass="106426">MANIQVFIDARSMLVEKYFSQVAPYLKQGIRTILLGSDYVLRHIELLQRLVSEEDCLSSLSAQKYRENLEALPDSPFHQFSKDIRQYRHYCFLRLQLREAAGLADTIETMRSWSDFADEIIRRTLAYCEQEISQRHGIPLEESGERAQLFVLAMGKLGGRELNYSSDIDLILAYSKDGWTNGDEPISNQQFFIKTAQRFILLLQQVTADGFVFRVDLRLRPNGDSGALVINLATIENYYQEQGRDWERYAMVKARPLGLSTAANQWFYQLITPFVYRRYVDFSVIESLRSMKSMIIREVQLNPRLNDIKRGFGGIREIEFIVQNIQLIRGGRLPQLQKTNLLDALAIIKQEKLLTRAQVLQEAYLFYRKLENTVQALNDQQIHVLPEDEQRQYQVSLVMGDSDWPAVYQRLKQYQRIVSHLFNSMLAYKKSSGHLEDNSRLLEHQLASVWQGHIESEMATNLLASINFQHPERCYQLIHSFRHSPRCLRLSQAARMILDRFMPLLLKELADVRNTEAVLLQVMHLLENVVGRSAYLALLTENPQTLIELLHWFSRSPFISQLLVAHPFLLETLLEPMPDWTPPSRMQLQLLLEKRITHCEDQEAEEECLRQFKLSNWLLAARAELHGKLNAVRAGRFLADLAELIVIRVIDIAWRQLALKYPVMETIIQGFAVLAYGKLGSREMNYNSDIDLVFIYTSHAEHSPLITRLTQKILHMLTTRFQSGILYQVDTRLRPSGSSGLLVSSLSSFIIYQQTEAWTWEHQALIRSRVLLGSPRVKAIFSRLKSSIYADKRNARDVLSEVLSMREKMLRFQIGNSIKELPGGLVDLEFLVQCLVLIHAHKGYSRFTHTLSLLRQLMKDQHLSQRQFLCLKDAYQKYHQILHRGLLEEDYQPDYLAQQQQVFEVCEEIYREIEGS</sequence>
<dbReference type="SUPFAM" id="SSF81593">
    <property type="entry name" value="Nucleotidyltransferase substrate binding subunit/domain"/>
    <property type="match status" value="2"/>
</dbReference>
<dbReference type="Pfam" id="PF03710">
    <property type="entry name" value="GlnE"/>
    <property type="match status" value="2"/>
</dbReference>
<evidence type="ECO:0000256" key="1">
    <source>
        <dbReference type="ARBA" id="ARBA00022679"/>
    </source>
</evidence>
<organism evidence="10 12">
    <name type="scientific">Legionella birminghamensis</name>
    <dbReference type="NCBI Taxonomy" id="28083"/>
    <lineage>
        <taxon>Bacteria</taxon>
        <taxon>Pseudomonadati</taxon>
        <taxon>Pseudomonadota</taxon>
        <taxon>Gammaproteobacteria</taxon>
        <taxon>Legionellales</taxon>
        <taxon>Legionellaceae</taxon>
        <taxon>Legionella</taxon>
    </lineage>
</organism>
<evidence type="ECO:0000313" key="9">
    <source>
        <dbReference type="EMBL" id="KTC68234.1"/>
    </source>
</evidence>
<keyword evidence="4" id="KW-0067">ATP-binding</keyword>
<dbReference type="EC" id="2.7.7.42" evidence="10"/>
<dbReference type="GO" id="GO:0005524">
    <property type="term" value="F:ATP binding"/>
    <property type="evidence" value="ECO:0007669"/>
    <property type="project" value="UniProtKB-KW"/>
</dbReference>
<dbReference type="CDD" id="cd05401">
    <property type="entry name" value="NT_GlnE_GlnD_like"/>
    <property type="match status" value="2"/>
</dbReference>
<evidence type="ECO:0000256" key="5">
    <source>
        <dbReference type="ARBA" id="ARBA00022842"/>
    </source>
</evidence>
<accession>A0A378I8F0</accession>
<dbReference type="PANTHER" id="PTHR30621:SF0">
    <property type="entry name" value="BIFUNCTIONAL GLUTAMINE SYNTHETASE ADENYLYLTRANSFERASE_ADENYLYL-REMOVING ENZYME"/>
    <property type="match status" value="1"/>
</dbReference>
<feature type="domain" description="PII-uridylyltransferase/Glutamine-synthetase adenylyltransferase" evidence="8">
    <location>
        <begin position="290"/>
        <end position="425"/>
    </location>
</feature>
<evidence type="ECO:0000256" key="4">
    <source>
        <dbReference type="ARBA" id="ARBA00022840"/>
    </source>
</evidence>
<proteinExistence type="predicted"/>
<dbReference type="EMBL" id="UGNW01000001">
    <property type="protein sequence ID" value="STX31055.1"/>
    <property type="molecule type" value="Genomic_DNA"/>
</dbReference>
<evidence type="ECO:0000256" key="3">
    <source>
        <dbReference type="ARBA" id="ARBA00022741"/>
    </source>
</evidence>
<evidence type="ECO:0000259" key="7">
    <source>
        <dbReference type="Pfam" id="PF03710"/>
    </source>
</evidence>
<dbReference type="InterPro" id="IPR023057">
    <property type="entry name" value="GlnE"/>
</dbReference>
<keyword evidence="5" id="KW-0460">Magnesium</keyword>
<reference evidence="9 11" key="1">
    <citation type="submission" date="2015-11" db="EMBL/GenBank/DDBJ databases">
        <title>Genomic analysis of 38 Legionella species identifies large and diverse effector repertoires.</title>
        <authorList>
            <person name="Burstein D."/>
            <person name="Amaro F."/>
            <person name="Zusman T."/>
            <person name="Lifshitz Z."/>
            <person name="Cohen O."/>
            <person name="Gilbert J.A."/>
            <person name="Pupko T."/>
            <person name="Shuman H.A."/>
            <person name="Segal G."/>
        </authorList>
    </citation>
    <scope>NUCLEOTIDE SEQUENCE [LARGE SCALE GENOMIC DNA]</scope>
    <source>
        <strain evidence="9 11">CDC#1407-AL-14</strain>
    </source>
</reference>
<dbReference type="PANTHER" id="PTHR30621">
    <property type="entry name" value="GLUTAMINE SYNTHETASE ADENYLYLTRANSFERASE"/>
    <property type="match status" value="1"/>
</dbReference>
<dbReference type="SUPFAM" id="SSF81301">
    <property type="entry name" value="Nucleotidyltransferase"/>
    <property type="match status" value="2"/>
</dbReference>
<evidence type="ECO:0000256" key="2">
    <source>
        <dbReference type="ARBA" id="ARBA00022695"/>
    </source>
</evidence>
<feature type="domain" description="PII-uridylyltransferase/Glutamine-synthetase adenylyltransferase" evidence="8">
    <location>
        <begin position="811"/>
        <end position="900"/>
    </location>
</feature>
<name>A0A378I8F0_9GAMM</name>
<dbReference type="InterPro" id="IPR013546">
    <property type="entry name" value="PII_UdlTrfase/GS_AdlTrfase"/>
</dbReference>
<evidence type="ECO:0000313" key="11">
    <source>
        <dbReference type="Proteomes" id="UP000054735"/>
    </source>
</evidence>
<dbReference type="GO" id="GO:0008882">
    <property type="term" value="F:[glutamate-ammonia-ligase] adenylyltransferase activity"/>
    <property type="evidence" value="ECO:0007669"/>
    <property type="project" value="UniProtKB-EC"/>
</dbReference>
<keyword evidence="11" id="KW-1185">Reference proteome</keyword>
<keyword evidence="6" id="KW-0511">Multifunctional enzyme</keyword>
<dbReference type="AlphaFoldDB" id="A0A378I8F0"/>